<dbReference type="CDD" id="cd00190">
    <property type="entry name" value="Tryp_SPc"/>
    <property type="match status" value="1"/>
</dbReference>
<dbReference type="InterPro" id="IPR001254">
    <property type="entry name" value="Trypsin_dom"/>
</dbReference>
<evidence type="ECO:0000259" key="13">
    <source>
        <dbReference type="PROSITE" id="PS51888"/>
    </source>
</evidence>
<dbReference type="InterPro" id="IPR033116">
    <property type="entry name" value="TRYPSIN_SER"/>
</dbReference>
<dbReference type="PROSITE" id="PS00134">
    <property type="entry name" value="TRYPSIN_HIS"/>
    <property type="match status" value="1"/>
</dbReference>
<dbReference type="Pfam" id="PF00089">
    <property type="entry name" value="Trypsin"/>
    <property type="match status" value="1"/>
</dbReference>
<dbReference type="InterPro" id="IPR051487">
    <property type="entry name" value="Ser/Thr_Proteases_Immune/Dev"/>
</dbReference>
<organism evidence="14 15">
    <name type="scientific">Hermetia illucens</name>
    <name type="common">Black soldier fly</name>
    <dbReference type="NCBI Taxonomy" id="343691"/>
    <lineage>
        <taxon>Eukaryota</taxon>
        <taxon>Metazoa</taxon>
        <taxon>Ecdysozoa</taxon>
        <taxon>Arthropoda</taxon>
        <taxon>Hexapoda</taxon>
        <taxon>Insecta</taxon>
        <taxon>Pterygota</taxon>
        <taxon>Neoptera</taxon>
        <taxon>Endopterygota</taxon>
        <taxon>Diptera</taxon>
        <taxon>Brachycera</taxon>
        <taxon>Stratiomyomorpha</taxon>
        <taxon>Stratiomyidae</taxon>
        <taxon>Hermetiinae</taxon>
        <taxon>Hermetia</taxon>
    </lineage>
</organism>
<evidence type="ECO:0000256" key="11">
    <source>
        <dbReference type="RuleBase" id="RU366078"/>
    </source>
</evidence>
<feature type="signal peptide" evidence="11">
    <location>
        <begin position="1"/>
        <end position="19"/>
    </location>
</feature>
<keyword evidence="3 10" id="KW-0378">Hydrolase</keyword>
<keyword evidence="1 10" id="KW-0645">Protease</keyword>
<keyword evidence="6" id="KW-0865">Zymogen</keyword>
<evidence type="ECO:0000259" key="12">
    <source>
        <dbReference type="PROSITE" id="PS50240"/>
    </source>
</evidence>
<dbReference type="Proteomes" id="UP000594454">
    <property type="component" value="Chromosome 3"/>
</dbReference>
<feature type="domain" description="Peptidase S1" evidence="12">
    <location>
        <begin position="163"/>
        <end position="426"/>
    </location>
</feature>
<dbReference type="GO" id="GO:0006508">
    <property type="term" value="P:proteolysis"/>
    <property type="evidence" value="ECO:0007669"/>
    <property type="project" value="UniProtKB-KW"/>
</dbReference>
<dbReference type="Gene3D" id="2.40.10.10">
    <property type="entry name" value="Trypsin-like serine proteases"/>
    <property type="match status" value="2"/>
</dbReference>
<dbReference type="InterPro" id="IPR022700">
    <property type="entry name" value="CLIP"/>
</dbReference>
<dbReference type="SMART" id="SM00020">
    <property type="entry name" value="Tryp_SPc"/>
    <property type="match status" value="1"/>
</dbReference>
<dbReference type="PROSITE" id="PS00135">
    <property type="entry name" value="TRYPSIN_SER"/>
    <property type="match status" value="1"/>
</dbReference>
<sequence length="427" mass="47096">MHLAKLLVTVLAVSAHGVATPIVQNPPSELPAGGSGSGLKVAGLRTCTIPNQSDKGWCVIVSECESYVRLRSDFNLTAEEVNFLKRVQCEDDGIEPRICCPEGSGRYVDPHVQFSRNDRKVRLEDMAKVQPKKHRKRTGAPKSGPPAGIGLEEECGKQLVNRIYGGEIAELDEYPWMALLVYNSNEFGCAGALISRRYVLTAAHCVSGAVFEEKKGLKSVRLGEYNTNTEPDCIQEINHVDCADSAVDVAVENIIIHPDYNESARDMQHDIALLRLKQNVRFTHFIMPICLPVQSHNHSITKAKGAIFTVAGWGRTNLFNKFRWNMASPIKLKLRVPIVDRGNCSQILQPYGVKLGPKQICAGGETSKDTCLGDSGGPLMRFDEALLRWVTHGVVSYGFTQCGVKGYPAVYTNVAEYIDWILNVIKN</sequence>
<dbReference type="Pfam" id="PF12032">
    <property type="entry name" value="CLIP"/>
    <property type="match status" value="1"/>
</dbReference>
<dbReference type="PANTHER" id="PTHR24256">
    <property type="entry name" value="TRYPTASE-RELATED"/>
    <property type="match status" value="1"/>
</dbReference>
<evidence type="ECO:0000256" key="2">
    <source>
        <dbReference type="ARBA" id="ARBA00022729"/>
    </source>
</evidence>
<dbReference type="EMBL" id="LR899011">
    <property type="protein sequence ID" value="CAD7085331.1"/>
    <property type="molecule type" value="Genomic_DNA"/>
</dbReference>
<evidence type="ECO:0000256" key="4">
    <source>
        <dbReference type="ARBA" id="ARBA00022825"/>
    </source>
</evidence>
<keyword evidence="7" id="KW-1015">Disulfide bond</keyword>
<comment type="domain">
    <text evidence="11">The clip domain consists of 35-55 residues which are 'knitted' together usually by 3 conserved disulfide bonds forming a clip-like compact structure.</text>
</comment>
<dbReference type="InterPro" id="IPR018114">
    <property type="entry name" value="TRYPSIN_HIS"/>
</dbReference>
<dbReference type="Gene3D" id="3.30.1640.30">
    <property type="match status" value="1"/>
</dbReference>
<dbReference type="InterPro" id="IPR038565">
    <property type="entry name" value="CLIP_sf"/>
</dbReference>
<accession>A0A7R8UQZ1</accession>
<evidence type="ECO:0000313" key="15">
    <source>
        <dbReference type="Proteomes" id="UP000594454"/>
    </source>
</evidence>
<dbReference type="PROSITE" id="PS51888">
    <property type="entry name" value="CLIP"/>
    <property type="match status" value="1"/>
</dbReference>
<evidence type="ECO:0000256" key="8">
    <source>
        <dbReference type="ARBA" id="ARBA00023180"/>
    </source>
</evidence>
<keyword evidence="15" id="KW-1185">Reference proteome</keyword>
<evidence type="ECO:0000256" key="6">
    <source>
        <dbReference type="ARBA" id="ARBA00023145"/>
    </source>
</evidence>
<dbReference type="FunFam" id="2.40.10.10:FF:000028">
    <property type="entry name" value="Serine protease easter"/>
    <property type="match status" value="1"/>
</dbReference>
<dbReference type="OrthoDB" id="9981647at2759"/>
<keyword evidence="5" id="KW-0106">Calcium</keyword>
<keyword evidence="11" id="KW-0964">Secreted</keyword>
<comment type="similarity">
    <text evidence="9 11">Belongs to the peptidase S1 family. CLIP subfamily.</text>
</comment>
<comment type="subcellular location">
    <subcellularLocation>
        <location evidence="11">Secreted</location>
    </subcellularLocation>
</comment>
<protein>
    <recommendedName>
        <fullName evidence="11">CLIP domain-containing serine protease</fullName>
        <ecNumber evidence="10">3.4.21.-</ecNumber>
    </recommendedName>
</protein>
<name>A0A7R8UQZ1_HERIL</name>
<dbReference type="PRINTS" id="PR00722">
    <property type="entry name" value="CHYMOTRYPSIN"/>
</dbReference>
<feature type="chain" id="PRO_5031609884" description="CLIP domain-containing serine protease" evidence="11">
    <location>
        <begin position="20"/>
        <end position="427"/>
    </location>
</feature>
<dbReference type="FunFam" id="2.40.10.10:FF:000084">
    <property type="entry name" value="Serine protease easter"/>
    <property type="match status" value="1"/>
</dbReference>
<evidence type="ECO:0000256" key="5">
    <source>
        <dbReference type="ARBA" id="ARBA00022837"/>
    </source>
</evidence>
<dbReference type="InterPro" id="IPR001314">
    <property type="entry name" value="Peptidase_S1A"/>
</dbReference>
<reference evidence="14 15" key="1">
    <citation type="submission" date="2020-11" db="EMBL/GenBank/DDBJ databases">
        <authorList>
            <person name="Wallbank WR R."/>
            <person name="Pardo Diaz C."/>
            <person name="Kozak K."/>
            <person name="Martin S."/>
            <person name="Jiggins C."/>
            <person name="Moest M."/>
            <person name="Warren A I."/>
            <person name="Generalovic N T."/>
            <person name="Byers J.R.P. K."/>
            <person name="Montejo-Kovacevich G."/>
            <person name="Yen C E."/>
        </authorList>
    </citation>
    <scope>NUCLEOTIDE SEQUENCE [LARGE SCALE GENOMIC DNA]</scope>
</reference>
<keyword evidence="8" id="KW-0325">Glycoprotein</keyword>
<dbReference type="SUPFAM" id="SSF50494">
    <property type="entry name" value="Trypsin-like serine proteases"/>
    <property type="match status" value="1"/>
</dbReference>
<feature type="domain" description="Clip" evidence="13">
    <location>
        <begin position="46"/>
        <end position="100"/>
    </location>
</feature>
<evidence type="ECO:0000313" key="14">
    <source>
        <dbReference type="EMBL" id="CAD7085331.1"/>
    </source>
</evidence>
<dbReference type="PROSITE" id="PS50240">
    <property type="entry name" value="TRYPSIN_DOM"/>
    <property type="match status" value="1"/>
</dbReference>
<keyword evidence="2 11" id="KW-0732">Signal</keyword>
<evidence type="ECO:0000256" key="9">
    <source>
        <dbReference type="ARBA" id="ARBA00024195"/>
    </source>
</evidence>
<proteinExistence type="inferred from homology"/>
<dbReference type="InterPro" id="IPR043504">
    <property type="entry name" value="Peptidase_S1_PA_chymotrypsin"/>
</dbReference>
<dbReference type="InParanoid" id="A0A7R8UQZ1"/>
<evidence type="ECO:0000256" key="1">
    <source>
        <dbReference type="ARBA" id="ARBA00022670"/>
    </source>
</evidence>
<dbReference type="AlphaFoldDB" id="A0A7R8UQZ1"/>
<evidence type="ECO:0000256" key="3">
    <source>
        <dbReference type="ARBA" id="ARBA00022801"/>
    </source>
</evidence>
<dbReference type="GO" id="GO:0004252">
    <property type="term" value="F:serine-type endopeptidase activity"/>
    <property type="evidence" value="ECO:0007669"/>
    <property type="project" value="UniProtKB-UniRule"/>
</dbReference>
<evidence type="ECO:0000256" key="7">
    <source>
        <dbReference type="ARBA" id="ARBA00023157"/>
    </source>
</evidence>
<dbReference type="GO" id="GO:0005576">
    <property type="term" value="C:extracellular region"/>
    <property type="evidence" value="ECO:0007669"/>
    <property type="project" value="UniProtKB-SubCell"/>
</dbReference>
<dbReference type="EC" id="3.4.21.-" evidence="10"/>
<gene>
    <name evidence="14" type="ORF">HERILL_LOCUS8181</name>
</gene>
<evidence type="ECO:0000256" key="10">
    <source>
        <dbReference type="RuleBase" id="RU363034"/>
    </source>
</evidence>
<keyword evidence="4 10" id="KW-0720">Serine protease</keyword>
<dbReference type="SMART" id="SM00680">
    <property type="entry name" value="CLIP"/>
    <property type="match status" value="1"/>
</dbReference>
<dbReference type="InterPro" id="IPR009003">
    <property type="entry name" value="Peptidase_S1_PA"/>
</dbReference>